<evidence type="ECO:0000259" key="4">
    <source>
        <dbReference type="PROSITE" id="PS50026"/>
    </source>
</evidence>
<protein>
    <recommendedName>
        <fullName evidence="4">EGF-like domain-containing protein</fullName>
    </recommendedName>
</protein>
<feature type="disulfide bond" evidence="2">
    <location>
        <begin position="56"/>
        <end position="65"/>
    </location>
</feature>
<dbReference type="PROSITE" id="PS01186">
    <property type="entry name" value="EGF_2"/>
    <property type="match status" value="1"/>
</dbReference>
<keyword evidence="3" id="KW-0732">Signal</keyword>
<keyword evidence="1 2" id="KW-1015">Disulfide bond</keyword>
<dbReference type="Proteomes" id="UP000663877">
    <property type="component" value="Unassembled WGS sequence"/>
</dbReference>
<feature type="disulfide bond" evidence="2">
    <location>
        <begin position="132"/>
        <end position="142"/>
    </location>
</feature>
<dbReference type="Gene3D" id="2.10.25.10">
    <property type="entry name" value="Laminin"/>
    <property type="match status" value="5"/>
</dbReference>
<evidence type="ECO:0000256" key="1">
    <source>
        <dbReference type="ARBA" id="ARBA00023157"/>
    </source>
</evidence>
<feature type="disulfide bond" evidence="2">
    <location>
        <begin position="117"/>
        <end position="126"/>
    </location>
</feature>
<evidence type="ECO:0000313" key="7">
    <source>
        <dbReference type="Proteomes" id="UP000663832"/>
    </source>
</evidence>
<name>A0A815HZB7_9BILA</name>
<evidence type="ECO:0000256" key="2">
    <source>
        <dbReference type="PROSITE-ProRule" id="PRU00076"/>
    </source>
</evidence>
<comment type="caution">
    <text evidence="6">The sequence shown here is derived from an EMBL/GenBank/DDBJ whole genome shotgun (WGS) entry which is preliminary data.</text>
</comment>
<evidence type="ECO:0000256" key="3">
    <source>
        <dbReference type="SAM" id="SignalP"/>
    </source>
</evidence>
<feature type="chain" id="PRO_5036411677" description="EGF-like domain-containing protein" evidence="3">
    <location>
        <begin position="23"/>
        <end position="310"/>
    </location>
</feature>
<dbReference type="InterPro" id="IPR051830">
    <property type="entry name" value="NOTCH_homolog"/>
</dbReference>
<reference evidence="6" key="1">
    <citation type="submission" date="2021-02" db="EMBL/GenBank/DDBJ databases">
        <authorList>
            <person name="Nowell W R."/>
        </authorList>
    </citation>
    <scope>NUCLEOTIDE SEQUENCE</scope>
</reference>
<feature type="domain" description="EGF-like" evidence="4">
    <location>
        <begin position="30"/>
        <end position="66"/>
    </location>
</feature>
<sequence length="310" mass="34337">MFSKLISIYIIGYYLFQSSVYGYPSNDDANVKQCSKSDCSNNGVCLLMNNIRQCYCYPEWQGEKCNLIREFKKDSNKQVKQISRITSRNTPCSYVPDLCKNSGVCYLGDDKKLACQCPYPYDGARCQEYSVCYNYCFNNGICEVEGDEPKDKKPKCECGDNFDGERCQVPITTTMGSTTTTTTTTVSTTPDIICSYLPDGYCNDGSCIVINNLAKCQCPPTHTGDQCQISTGVTQSPGQIILPTQNPFQTQYPFQTNPPINPGITNSPQVGITCTQNPCRNNRPCYNNGNSYYCFCGSAYSGVNCEINAG</sequence>
<gene>
    <name evidence="5" type="ORF">BJG266_LOCUS7524</name>
    <name evidence="6" type="ORF">QVE165_LOCUS34519</name>
</gene>
<feature type="domain" description="EGF-like" evidence="4">
    <location>
        <begin position="128"/>
        <end position="168"/>
    </location>
</feature>
<dbReference type="SMART" id="SM00181">
    <property type="entry name" value="EGF"/>
    <property type="match status" value="5"/>
</dbReference>
<dbReference type="PROSITE" id="PS00022">
    <property type="entry name" value="EGF_1"/>
    <property type="match status" value="5"/>
</dbReference>
<dbReference type="InterPro" id="IPR000742">
    <property type="entry name" value="EGF"/>
</dbReference>
<dbReference type="OrthoDB" id="382013at2759"/>
<feature type="disulfide bond" evidence="2">
    <location>
        <begin position="296"/>
        <end position="305"/>
    </location>
</feature>
<evidence type="ECO:0000313" key="5">
    <source>
        <dbReference type="EMBL" id="CAF0845060.1"/>
    </source>
</evidence>
<dbReference type="SUPFAM" id="SSF57196">
    <property type="entry name" value="EGF/Laminin"/>
    <property type="match status" value="5"/>
</dbReference>
<organism evidence="6 7">
    <name type="scientific">Adineta steineri</name>
    <dbReference type="NCBI Taxonomy" id="433720"/>
    <lineage>
        <taxon>Eukaryota</taxon>
        <taxon>Metazoa</taxon>
        <taxon>Spiralia</taxon>
        <taxon>Gnathifera</taxon>
        <taxon>Rotifera</taxon>
        <taxon>Eurotatoria</taxon>
        <taxon>Bdelloidea</taxon>
        <taxon>Adinetida</taxon>
        <taxon>Adinetidae</taxon>
        <taxon>Adineta</taxon>
    </lineage>
</organism>
<dbReference type="Proteomes" id="UP000663832">
    <property type="component" value="Unassembled WGS sequence"/>
</dbReference>
<feature type="signal peptide" evidence="3">
    <location>
        <begin position="1"/>
        <end position="22"/>
    </location>
</feature>
<feature type="domain" description="EGF-like" evidence="4">
    <location>
        <begin position="270"/>
        <end position="306"/>
    </location>
</feature>
<evidence type="ECO:0000313" key="6">
    <source>
        <dbReference type="EMBL" id="CAF1360527.1"/>
    </source>
</evidence>
<dbReference type="PROSITE" id="PS50026">
    <property type="entry name" value="EGF_3"/>
    <property type="match status" value="4"/>
</dbReference>
<dbReference type="PROSITE" id="PS00010">
    <property type="entry name" value="ASX_HYDROXYL"/>
    <property type="match status" value="1"/>
</dbReference>
<dbReference type="PANTHER" id="PTHR24033:SF151">
    <property type="entry name" value="NOTCH 2"/>
    <property type="match status" value="1"/>
</dbReference>
<comment type="caution">
    <text evidence="2">Lacks conserved residue(s) required for the propagation of feature annotation.</text>
</comment>
<dbReference type="InterPro" id="IPR000152">
    <property type="entry name" value="EGF-type_Asp/Asn_hydroxyl_site"/>
</dbReference>
<keyword evidence="7" id="KW-1185">Reference proteome</keyword>
<feature type="domain" description="EGF-like" evidence="4">
    <location>
        <begin position="88"/>
        <end position="127"/>
    </location>
</feature>
<dbReference type="PANTHER" id="PTHR24033">
    <property type="entry name" value="EGF-LIKE DOMAIN-CONTAINING PROTEIN"/>
    <property type="match status" value="1"/>
</dbReference>
<dbReference type="EMBL" id="CAJNOM010000326">
    <property type="protein sequence ID" value="CAF1360527.1"/>
    <property type="molecule type" value="Genomic_DNA"/>
</dbReference>
<keyword evidence="2" id="KW-0245">EGF-like domain</keyword>
<dbReference type="AlphaFoldDB" id="A0A815HZB7"/>
<accession>A0A815HZB7</accession>
<dbReference type="EMBL" id="CAJNOI010000023">
    <property type="protein sequence ID" value="CAF0845060.1"/>
    <property type="molecule type" value="Genomic_DNA"/>
</dbReference>
<proteinExistence type="predicted"/>
<feature type="disulfide bond" evidence="2">
    <location>
        <begin position="158"/>
        <end position="167"/>
    </location>
</feature>